<dbReference type="RefSeq" id="WP_179510046.1">
    <property type="nucleotide sequence ID" value="NZ_JACCBY010000006.1"/>
</dbReference>
<evidence type="ECO:0000313" key="2">
    <source>
        <dbReference type="Proteomes" id="UP000517753"/>
    </source>
</evidence>
<keyword evidence="2" id="KW-1185">Reference proteome</keyword>
<dbReference type="Proteomes" id="UP000517753">
    <property type="component" value="Unassembled WGS sequence"/>
</dbReference>
<name>A0A7Y9FQJ1_9SPHN</name>
<keyword evidence="1" id="KW-0238">DNA-binding</keyword>
<reference evidence="1 2" key="1">
    <citation type="submission" date="2020-07" db="EMBL/GenBank/DDBJ databases">
        <authorList>
            <person name="Partida-Martinez L."/>
            <person name="Huntemann M."/>
            <person name="Clum A."/>
            <person name="Wang J."/>
            <person name="Palaniappan K."/>
            <person name="Ritter S."/>
            <person name="Chen I.-M."/>
            <person name="Stamatis D."/>
            <person name="Reddy T."/>
            <person name="O'Malley R."/>
            <person name="Daum C."/>
            <person name="Shapiro N."/>
            <person name="Ivanova N."/>
            <person name="Kyrpides N."/>
            <person name="Woyke T."/>
        </authorList>
    </citation>
    <scope>NUCLEOTIDE SEQUENCE [LARGE SCALE GENOMIC DNA]</scope>
    <source>
        <strain evidence="1 2">AS2.3</strain>
    </source>
</reference>
<evidence type="ECO:0000313" key="1">
    <source>
        <dbReference type="EMBL" id="NYD91628.1"/>
    </source>
</evidence>
<gene>
    <name evidence="1" type="ORF">HD841_003444</name>
</gene>
<dbReference type="AlphaFoldDB" id="A0A7Y9FQJ1"/>
<dbReference type="EMBL" id="JACCBY010000006">
    <property type="protein sequence ID" value="NYD91628.1"/>
    <property type="molecule type" value="Genomic_DNA"/>
</dbReference>
<organism evidence="1 2">
    <name type="scientific">Sphingomonas melonis</name>
    <dbReference type="NCBI Taxonomy" id="152682"/>
    <lineage>
        <taxon>Bacteria</taxon>
        <taxon>Pseudomonadati</taxon>
        <taxon>Pseudomonadota</taxon>
        <taxon>Alphaproteobacteria</taxon>
        <taxon>Sphingomonadales</taxon>
        <taxon>Sphingomonadaceae</taxon>
        <taxon>Sphingomonas</taxon>
    </lineage>
</organism>
<sequence>MSKRLVYSYADLREGFGLSRNALDGLVERGEIKAPILLSPRRKAFLVEDVEAFLASRAALRDASDNPARPCA</sequence>
<proteinExistence type="predicted"/>
<protein>
    <submittedName>
        <fullName evidence="1">Putative DNA-binding transcriptional regulator AlpA</fullName>
    </submittedName>
</protein>
<comment type="caution">
    <text evidence="1">The sequence shown here is derived from an EMBL/GenBank/DDBJ whole genome shotgun (WGS) entry which is preliminary data.</text>
</comment>
<dbReference type="GO" id="GO:0003677">
    <property type="term" value="F:DNA binding"/>
    <property type="evidence" value="ECO:0007669"/>
    <property type="project" value="UniProtKB-KW"/>
</dbReference>
<accession>A0A7Y9FQJ1</accession>
<reference evidence="1 2" key="2">
    <citation type="submission" date="2020-08" db="EMBL/GenBank/DDBJ databases">
        <title>The Agave Microbiome: Exploring the role of microbial communities in plant adaptations to desert environments.</title>
        <authorList>
            <person name="Partida-Martinez L.P."/>
        </authorList>
    </citation>
    <scope>NUCLEOTIDE SEQUENCE [LARGE SCALE GENOMIC DNA]</scope>
    <source>
        <strain evidence="1 2">AS2.3</strain>
    </source>
</reference>